<evidence type="ECO:0000313" key="2">
    <source>
        <dbReference type="Proteomes" id="UP001458946"/>
    </source>
</evidence>
<dbReference type="Proteomes" id="UP001458946">
    <property type="component" value="Unassembled WGS sequence"/>
</dbReference>
<dbReference type="RefSeq" id="WP_353542405.1">
    <property type="nucleotide sequence ID" value="NZ_BAABRN010000023.1"/>
</dbReference>
<keyword evidence="2" id="KW-1185">Reference proteome</keyword>
<dbReference type="EMBL" id="BAABRN010000023">
    <property type="protein sequence ID" value="GAA5502441.1"/>
    <property type="molecule type" value="Genomic_DNA"/>
</dbReference>
<proteinExistence type="predicted"/>
<reference evidence="1 2" key="1">
    <citation type="submission" date="2024-02" db="EMBL/GenBank/DDBJ databases">
        <title>Deinococcus xinjiangensis NBRC 107630.</title>
        <authorList>
            <person name="Ichikawa N."/>
            <person name="Katano-Makiyama Y."/>
            <person name="Hidaka K."/>
        </authorList>
    </citation>
    <scope>NUCLEOTIDE SEQUENCE [LARGE SCALE GENOMIC DNA]</scope>
    <source>
        <strain evidence="1 2">NBRC 107630</strain>
    </source>
</reference>
<protein>
    <submittedName>
        <fullName evidence="1">Uncharacterized protein</fullName>
    </submittedName>
</protein>
<name>A0ABP9VAZ6_9DEIO</name>
<accession>A0ABP9VAZ6</accession>
<sequence>MTLTATPTIHLSTTTVLTNQTTEPVDCYWCSKMLNFTDGQRSLEELATQLHLPVKVAFRLALRGIERGWFGVAEGGSKPLSFWAELHQRLDRVLGSQGSRLLEQATQMTRLSPEQLTVQDYSNLLIAIELIADDQSRLLLLPHLDELRQQYAA</sequence>
<comment type="caution">
    <text evidence="1">The sequence shown here is derived from an EMBL/GenBank/DDBJ whole genome shotgun (WGS) entry which is preliminary data.</text>
</comment>
<organism evidence="1 2">
    <name type="scientific">Deinococcus xinjiangensis</name>
    <dbReference type="NCBI Taxonomy" id="457454"/>
    <lineage>
        <taxon>Bacteria</taxon>
        <taxon>Thermotogati</taxon>
        <taxon>Deinococcota</taxon>
        <taxon>Deinococci</taxon>
        <taxon>Deinococcales</taxon>
        <taxon>Deinococcaceae</taxon>
        <taxon>Deinococcus</taxon>
    </lineage>
</organism>
<gene>
    <name evidence="1" type="ORF">Dxin01_02185</name>
</gene>
<evidence type="ECO:0000313" key="1">
    <source>
        <dbReference type="EMBL" id="GAA5502441.1"/>
    </source>
</evidence>